<keyword evidence="4" id="KW-1185">Reference proteome</keyword>
<feature type="transmembrane region" description="Helical" evidence="2">
    <location>
        <begin position="284"/>
        <end position="305"/>
    </location>
</feature>
<feature type="region of interest" description="Disordered" evidence="1">
    <location>
        <begin position="231"/>
        <end position="265"/>
    </location>
</feature>
<name>A0A2B7ZBQ1_9EURO</name>
<evidence type="ECO:0000256" key="1">
    <source>
        <dbReference type="SAM" id="MobiDB-lite"/>
    </source>
</evidence>
<feature type="transmembrane region" description="Helical" evidence="2">
    <location>
        <begin position="128"/>
        <end position="150"/>
    </location>
</feature>
<dbReference type="Proteomes" id="UP000226031">
    <property type="component" value="Unassembled WGS sequence"/>
</dbReference>
<dbReference type="STRING" id="73230.A0A2B7ZBQ1"/>
<sequence length="434" mass="49031">MDNSLCRSKTLNPDRHPFQDERLQVSHIRGPVSWLNPTRVISKPFSLAHARGHPPTEAIHLTEDQQRHERIVKGDVRYKWRSRDNRKGRHALVVQRLTELGQGAHIVPKRTDSLRATLRGIKRMAVEYPYWDISYVTAMAFTFGSIVWVIDSFFVFLPLVQPRSEFKYEILSAGGVSAFVGATIFEVGSVFLILEAINKHDTGCFGWALEHVISEKGESLLRIHPDPNSCTHHHVNKRNLVGRGGKETSNSDNSSGELEQSRTELPSSPGFIWFPTLRDLRTHYIFELGFLASFIQLLSATIFWISGVTALPGINNHLSENLADGVYRASQIIGGVGFTVTAVLFMLETQKNWYTPSLRTLGWHINFWNLIGSIGFTLSGIFLLAYNNSGLQYQAGLSTFWASWAFLIASVIQWYESLDKYPVEDRGSPAEKEK</sequence>
<dbReference type="EMBL" id="PDND01000165">
    <property type="protein sequence ID" value="PGH30568.1"/>
    <property type="molecule type" value="Genomic_DNA"/>
</dbReference>
<keyword evidence="2" id="KW-0472">Membrane</keyword>
<evidence type="ECO:0000313" key="4">
    <source>
        <dbReference type="Proteomes" id="UP000226031"/>
    </source>
</evidence>
<evidence type="ECO:0008006" key="5">
    <source>
        <dbReference type="Google" id="ProtNLM"/>
    </source>
</evidence>
<keyword evidence="2" id="KW-1133">Transmembrane helix</keyword>
<evidence type="ECO:0000256" key="2">
    <source>
        <dbReference type="SAM" id="Phobius"/>
    </source>
</evidence>
<feature type="transmembrane region" description="Helical" evidence="2">
    <location>
        <begin position="325"/>
        <end position="347"/>
    </location>
</feature>
<comment type="caution">
    <text evidence="3">The sequence shown here is derived from an EMBL/GenBank/DDBJ whole genome shotgun (WGS) entry which is preliminary data.</text>
</comment>
<dbReference type="VEuPathDB" id="FungiDB:EMCG_03039"/>
<evidence type="ECO:0000313" key="3">
    <source>
        <dbReference type="EMBL" id="PGH30568.1"/>
    </source>
</evidence>
<keyword evidence="2" id="KW-0812">Transmembrane</keyword>
<protein>
    <recommendedName>
        <fullName evidence="5">Integral membrane protein</fullName>
    </recommendedName>
</protein>
<gene>
    <name evidence="3" type="ORF">GX50_06651</name>
</gene>
<accession>A0A2B7ZBQ1</accession>
<feature type="transmembrane region" description="Helical" evidence="2">
    <location>
        <begin position="170"/>
        <end position="194"/>
    </location>
</feature>
<organism evidence="3 4">
    <name type="scientific">[Emmonsia] crescens</name>
    <dbReference type="NCBI Taxonomy" id="73230"/>
    <lineage>
        <taxon>Eukaryota</taxon>
        <taxon>Fungi</taxon>
        <taxon>Dikarya</taxon>
        <taxon>Ascomycota</taxon>
        <taxon>Pezizomycotina</taxon>
        <taxon>Eurotiomycetes</taxon>
        <taxon>Eurotiomycetidae</taxon>
        <taxon>Onygenales</taxon>
        <taxon>Ajellomycetaceae</taxon>
        <taxon>Emergomyces</taxon>
    </lineage>
</organism>
<feature type="transmembrane region" description="Helical" evidence="2">
    <location>
        <begin position="367"/>
        <end position="386"/>
    </location>
</feature>
<feature type="compositionally biased region" description="Polar residues" evidence="1">
    <location>
        <begin position="247"/>
        <end position="265"/>
    </location>
</feature>
<proteinExistence type="predicted"/>
<feature type="transmembrane region" description="Helical" evidence="2">
    <location>
        <begin position="392"/>
        <end position="412"/>
    </location>
</feature>
<reference evidence="3 4" key="1">
    <citation type="submission" date="2017-10" db="EMBL/GenBank/DDBJ databases">
        <title>Comparative genomics in systemic dimorphic fungi from Ajellomycetaceae.</title>
        <authorList>
            <person name="Munoz J.F."/>
            <person name="Mcewen J.G."/>
            <person name="Clay O.K."/>
            <person name="Cuomo C.A."/>
        </authorList>
    </citation>
    <scope>NUCLEOTIDE SEQUENCE [LARGE SCALE GENOMIC DNA]</scope>
    <source>
        <strain evidence="3 4">UAMH4076</strain>
    </source>
</reference>
<dbReference type="AlphaFoldDB" id="A0A2B7ZBQ1"/>